<feature type="chain" id="PRO_5041412731" description="Secreted protein" evidence="1">
    <location>
        <begin position="18"/>
        <end position="68"/>
    </location>
</feature>
<keyword evidence="3" id="KW-1185">Reference proteome</keyword>
<evidence type="ECO:0000256" key="1">
    <source>
        <dbReference type="SAM" id="SignalP"/>
    </source>
</evidence>
<reference evidence="2" key="1">
    <citation type="submission" date="2021-10" db="EMBL/GenBank/DDBJ databases">
        <title>Melipona bicolor Genome sequencing and assembly.</title>
        <authorList>
            <person name="Araujo N.S."/>
            <person name="Arias M.C."/>
        </authorList>
    </citation>
    <scope>NUCLEOTIDE SEQUENCE</scope>
    <source>
        <strain evidence="2">USP_2M_L1-L4_2017</strain>
        <tissue evidence="2">Whole body</tissue>
    </source>
</reference>
<accession>A0AA40GCB4</accession>
<feature type="signal peptide" evidence="1">
    <location>
        <begin position="1"/>
        <end position="17"/>
    </location>
</feature>
<protein>
    <recommendedName>
        <fullName evidence="4">Secreted protein</fullName>
    </recommendedName>
</protein>
<evidence type="ECO:0000313" key="2">
    <source>
        <dbReference type="EMBL" id="KAK1135173.1"/>
    </source>
</evidence>
<name>A0AA40GCB4_9HYME</name>
<proteinExistence type="predicted"/>
<gene>
    <name evidence="2" type="ORF">K0M31_007944</name>
</gene>
<keyword evidence="1" id="KW-0732">Signal</keyword>
<dbReference type="Proteomes" id="UP001177670">
    <property type="component" value="Unassembled WGS sequence"/>
</dbReference>
<comment type="caution">
    <text evidence="2">The sequence shown here is derived from an EMBL/GenBank/DDBJ whole genome shotgun (WGS) entry which is preliminary data.</text>
</comment>
<organism evidence="2 3">
    <name type="scientific">Melipona bicolor</name>
    <dbReference type="NCBI Taxonomy" id="60889"/>
    <lineage>
        <taxon>Eukaryota</taxon>
        <taxon>Metazoa</taxon>
        <taxon>Ecdysozoa</taxon>
        <taxon>Arthropoda</taxon>
        <taxon>Hexapoda</taxon>
        <taxon>Insecta</taxon>
        <taxon>Pterygota</taxon>
        <taxon>Neoptera</taxon>
        <taxon>Endopterygota</taxon>
        <taxon>Hymenoptera</taxon>
        <taxon>Apocrita</taxon>
        <taxon>Aculeata</taxon>
        <taxon>Apoidea</taxon>
        <taxon>Anthophila</taxon>
        <taxon>Apidae</taxon>
        <taxon>Melipona</taxon>
    </lineage>
</organism>
<dbReference type="EMBL" id="JAHYIQ010000002">
    <property type="protein sequence ID" value="KAK1135173.1"/>
    <property type="molecule type" value="Genomic_DNA"/>
</dbReference>
<sequence>MLGFLVVVVRFVRGMLCTTDTCSCNGDTVVALNPVPLEEEYDTLFISPSASTKPNVPLMLPRTSRLST</sequence>
<evidence type="ECO:0008006" key="4">
    <source>
        <dbReference type="Google" id="ProtNLM"/>
    </source>
</evidence>
<evidence type="ECO:0000313" key="3">
    <source>
        <dbReference type="Proteomes" id="UP001177670"/>
    </source>
</evidence>
<dbReference type="AlphaFoldDB" id="A0AA40GCB4"/>